<keyword evidence="19" id="KW-1185">Reference proteome</keyword>
<name>A0ABY6KT18_9ARAC</name>
<feature type="compositionally biased region" description="Polar residues" evidence="13">
    <location>
        <begin position="978"/>
        <end position="992"/>
    </location>
</feature>
<keyword evidence="4" id="KW-0548">Nucleotidyltransferase</keyword>
<dbReference type="InterPro" id="IPR009057">
    <property type="entry name" value="Homeodomain-like_sf"/>
</dbReference>
<sequence>MLYLEATEKATKPDKLKVAILLNFIGEEALEVFNTFHLKEDEAENFDLVINKFDDFCEPKKNVIFERFKFFSATQKDGESIDSFITELKGLSTSCEFESQKDSLIRDRIVYGIQDKALQERLLREPNLTLLKAIEMCKTDEISKQQIKIMQNNQNICQIRKYEKKHSPKQNQESEKEFKCQRCGKSHRAKNCPAWGKRCSKCKKMNHFAAFCKSSAIRSLNDETEETVWSIHEAKVVHTLEWKKSIIVNGKEICFKLDSGAELLLQAEKFLFSIREKVKAELERMEKLDIIEKVEEPSEWTHPIVVVQKPSGDVRICMDPRELNKYVQRERYILPTAETIFSELKGATVFSVFDASSAFWQVPLDKESTNLCTIATPFGRFRFKRLPYGLNSASEVFQRCINNILSGLQGTACYMDDILIYGNTMEEHNRNLETVLRRLEENNVKLNAKKQQIAVNKVNFLGHIISRDGIAIQASRAEAIQKLKRPENKTEVQRFLGMVTYLGKFIPNLSDKTAPLRKLISNKSEWKFGGEENDCFEKLKNMVSNAPILTFFDPTKPITISSDASQYGIGTVLMQGGQAIEYASFSLNATQRKYAQIEKELLAIVFGCERFQYYIWGNDVIVETDHKPLLSIVKKPLEKLSPRLQRMVLCLMRFQISLKFTPGKNMFVADHLSRDPLKDEVDTSYLEGQTESVHMLLDTTDEKIKRLQKETHGDHTLIQLIEYAKNGWPKYKTMVCDEAKPYWQFQDEIHVSDGIVYKGNCIMVPSTLRKEILQVVHSSHQGIAASKEKARSAFYWPGMITQVENEVEKCRTCQEYSRKNPEESRIAHEIPEFPWEKIAVDFMEVSGTSSILVVDYHSKFVEIRKLSSKRETETIMQLKTIFRTHGIPRTLVSDNGPPFNSTGFKNFAQKYEFKHQTSSPKYPRSNGQVERTIQTIKGLIIKAVKSGRDPNLALMEYNNTPKNRSHLRPRKFSVEDSAPTSQSPSIPGSQAGTAMDDNIQDHGRPTSENRRAYDPREDIAKKGEESSTSPSVRTRSGRTAEKWENYTVGSSKRQRVGKFRDLEDALFNWFTQKRANNIIITDDLLREKAKKLGEQDVPENFAYSSGWLQRFKGRFHISQRRLCREGASISPAIIDEHLTNLNSMLANSGYDPANIYNADETGLFFQLIPDRTLAHKDENCRGVKRMKQRITVLLCCNSTGTDKRRLLIIGKSAKPRCFRNFSPHFYCTYTSNSKAWMTSSIFQEWLLQFNKQLVSEGRRILLLLDNATSHCVPNDGLSNIKVHFLPPNMTASLQPLDSGIIKSFKAQYRKLQLQKMVELADAHLPTELRLDYAVRYCKMAWDSEYNEETETFETFYERLEQFLILEEAGDEKKKAYLLTLMGSKTYGVLKNLCSPILPKDKTFDNLINILKRHFSPKRSIVVERFIFFKRMQLKEESISDYLVEIKRLASSCNFGNFLEDSLRDKMVCGLYNAKIQNRILSEGDISLAKVIEIALSMEAAEKNTKLFHLEQGEDCVDKLRMERKVESNFQNGKCKHCGKQHKELCRFKEAICFKCNKKGHIASICWSSRRNLRQHQNQPGNIHQIGDQEEEEEYVQKIISVTIPEYKINFASSDPPYLMELKVEGNFIKFEMDTGSGLTLISEKDFKNSLQHLKLEKASIIVRTYDGTVVPILGKINVKVECQDITYKLRALVVKGEKRALMGREWINRLKLGCFAVKHMPVEITIEEILKENQALFVETTEPIKGFTFSVNMCDVNPIFHKARPVPFAIRPAVTEALDKMVAKGYLCEVASSKWATPVVVVPKKNKEIRICCDFKVTLNKYLDTAAYPLPTQQDLFSTLAKGKYFSKLDLRNAYLQLEVDPGTRPLLTINTHKGLFRFKRMPFGLANAPSYFQSVMDRVLSGIGGVICYIDDVLIATASIEEHLALLKTIFARLAKYNIKLKKEKCLFLQKEIEYLGHLVTEEGIRPLDHKVQAIQKAKTPTNISELRSFLGLVNFYGKFIPNLPELLKPLHELLHKKRPWVWTKECGEAIDKCKNSITSERVLVPYDATLPLCLATDASQIGVGAVLSHIIEGQERPIMFASRTLSEAEQNYSQIEKEALAIIYGVTKFHQFIYGRKFILITDHKPLVTILGSRSGIPTLSTSRLQRWALILSAYTYDIKFRRTQDHGNADLLSRFPVGCEEIPRLNNVYALSYVEELPITAEEIATETEKDEVLSLAKFYTQQGWPEKVADHLRPYFQRKLELTVDGECLVWGMRVVIPPSSLFEAPRIVRDQQARQMKYDRRTQLEEFQIDDLVWCKNFRGGDKWIPGKIVGKKGTRVYTILIHGQVKAYHRDQIRKRWRNGEEDESGDGERQPEHSRGAGPSAIISEVVRDRGYMESLSPGLTSQRSDQDSEVQSDTDDGKSLEPLRSLDPEALKEEGPVLRRNPPRARRPPAVNLALCDESASADASILQEKMPELNVISKLNKFESPKFKPNKVNSNSFKKSVNKLVCIRCKGNHLPKVCKFQNAKCFKCGKIGHLQKACLTKANNLTYLHNKNNSFSDPSLNNLKTDDEICPFYITANLDGNEIAMLIDSGSMYSILNKETYLKYWKMTQLSKSDVSLRTWASDKVKILGKLNVMAKVANCTKSMTILVADGLGPNILGRQWFGAFHLKINFLNINGSNPISPEFEELFKEEIDAYNGPLIHIDLPENAVPKFVKARAVPFALRELVDKKLKSLEEQGIIEPIKFSKWASPIVTVLKNDGTIRICQDYKTTVNLYTNPDKYPLPTIPQLLDRLRGGMKIDNKGIHPSEEKLRAIKDARPPSNKKELMSFLGLLNYYERFLRNKATVVEPLHRLLDSNNPWKWNREHQRAFKEAKSLISSESVLAHLDDNLPILVSCDASEYGIGAILSQVDHGVERPVVFASRTLNKTERRYAVIDREALAVIFAVSKFYQYLLGRKFKILTDHKPLIGLFNPSKPIPQVLSPRMLRWCLTLSAYSYSIEYKPGRTNGNVDALSRLPLNELPSEVPNPPEVFFIESENAAVSSSEVAKLTNKDPILSRIKFWAMNGWPEQRYEEKFKDFSNRSSEISVHKDCLLWGSRVIIPEKLRRDILNLLHDTHVGIVGTKALARGLCWWPNMDKDIERLVSNCRICLSCSHDPPKTSVYPWIWPSRPWSRLHIDHAGPFQGKLFLVAVDAFSKWTEAKIVPSTSAEITIKVLREMFATHGLPDVIVSDNGTSFTSDQFQTFLKRNSIRHILCAPYHAASNGQVERAIQTLKNLLRKNDNGDWSTRLARSLLTMRITINNTTQKSPAQLLMNRNLKCLLNKCHPEIVSEERNKQEEKFMRTWRPHRAVEEGQEIVARNYHGPKWLPGVVCEKTGPVSVKVETDDGRVINRHLDQVRSCGENEPLPSTSSTPQVPPESEETQDAPAIESPAVTPQPVLR</sequence>
<dbReference type="EC" id="2.7.7.49" evidence="2"/>
<dbReference type="InterPro" id="IPR012337">
    <property type="entry name" value="RNaseH-like_sf"/>
</dbReference>
<dbReference type="InterPro" id="IPR004875">
    <property type="entry name" value="DDE_SF_endonuclease_dom"/>
</dbReference>
<dbReference type="PROSITE" id="PS51253">
    <property type="entry name" value="HTH_CENPB"/>
    <property type="match status" value="1"/>
</dbReference>
<dbReference type="Pfam" id="PF00665">
    <property type="entry name" value="rve"/>
    <property type="match status" value="2"/>
</dbReference>
<keyword evidence="11" id="KW-0862">Zinc</keyword>
<dbReference type="Gene3D" id="4.10.60.10">
    <property type="entry name" value="Zinc finger, CCHC-type"/>
    <property type="match status" value="1"/>
</dbReference>
<keyword evidence="9" id="KW-0238">DNA-binding</keyword>
<dbReference type="Pfam" id="PF17919">
    <property type="entry name" value="RT_RNaseH_2"/>
    <property type="match status" value="1"/>
</dbReference>
<evidence type="ECO:0000259" key="15">
    <source>
        <dbReference type="PROSITE" id="PS50878"/>
    </source>
</evidence>
<organism evidence="18 19">
    <name type="scientific">Cordylochernes scorpioides</name>
    <dbReference type="NCBI Taxonomy" id="51811"/>
    <lineage>
        <taxon>Eukaryota</taxon>
        <taxon>Metazoa</taxon>
        <taxon>Ecdysozoa</taxon>
        <taxon>Arthropoda</taxon>
        <taxon>Chelicerata</taxon>
        <taxon>Arachnida</taxon>
        <taxon>Pseudoscorpiones</taxon>
        <taxon>Cheliferoidea</taxon>
        <taxon>Chernetidae</taxon>
        <taxon>Cordylochernes</taxon>
    </lineage>
</organism>
<dbReference type="InterPro" id="IPR050951">
    <property type="entry name" value="Retrovirus_Pol_polyprotein"/>
</dbReference>
<dbReference type="Gene3D" id="1.10.340.70">
    <property type="match status" value="2"/>
</dbReference>
<feature type="compositionally biased region" description="Basic and acidic residues" evidence="13">
    <location>
        <begin position="2353"/>
        <end position="2362"/>
    </location>
</feature>
<evidence type="ECO:0000256" key="9">
    <source>
        <dbReference type="ARBA" id="ARBA00023125"/>
    </source>
</evidence>
<evidence type="ECO:0000313" key="19">
    <source>
        <dbReference type="Proteomes" id="UP001235939"/>
    </source>
</evidence>
<dbReference type="CDD" id="cd01647">
    <property type="entry name" value="RT_LTR"/>
    <property type="match status" value="2"/>
</dbReference>
<dbReference type="InterPro" id="IPR006600">
    <property type="entry name" value="HTH_CenpB_DNA-bd_dom"/>
</dbReference>
<feature type="region of interest" description="Disordered" evidence="13">
    <location>
        <begin position="2382"/>
        <end position="2436"/>
    </location>
</feature>
<dbReference type="Gene3D" id="1.10.10.60">
    <property type="entry name" value="Homeodomain-like"/>
    <property type="match status" value="1"/>
</dbReference>
<evidence type="ECO:0000256" key="2">
    <source>
        <dbReference type="ARBA" id="ARBA00012493"/>
    </source>
</evidence>
<dbReference type="SMART" id="SM00343">
    <property type="entry name" value="ZnF_C2HC"/>
    <property type="match status" value="4"/>
</dbReference>
<accession>A0ABY6KT18</accession>
<dbReference type="CDD" id="cd09274">
    <property type="entry name" value="RNase_HI_RT_Ty3"/>
    <property type="match status" value="3"/>
</dbReference>
<dbReference type="Gene3D" id="3.10.20.370">
    <property type="match status" value="2"/>
</dbReference>
<dbReference type="InterPro" id="IPR041373">
    <property type="entry name" value="RT_RNaseH"/>
</dbReference>
<dbReference type="SUPFAM" id="SSF53098">
    <property type="entry name" value="Ribonuclease H-like"/>
    <property type="match status" value="2"/>
</dbReference>
<dbReference type="PROSITE" id="PS50878">
    <property type="entry name" value="RT_POL"/>
    <property type="match status" value="2"/>
</dbReference>
<evidence type="ECO:0000256" key="10">
    <source>
        <dbReference type="ARBA" id="ARBA00023268"/>
    </source>
</evidence>
<dbReference type="Proteomes" id="UP001235939">
    <property type="component" value="Chromosome 09"/>
</dbReference>
<feature type="domain" description="HTH CENPB-type" evidence="17">
    <location>
        <begin position="1050"/>
        <end position="1121"/>
    </location>
</feature>
<dbReference type="SUPFAM" id="SSF50630">
    <property type="entry name" value="Acid proteases"/>
    <property type="match status" value="2"/>
</dbReference>
<dbReference type="SMART" id="SM00674">
    <property type="entry name" value="CENPB"/>
    <property type="match status" value="1"/>
</dbReference>
<evidence type="ECO:0000256" key="3">
    <source>
        <dbReference type="ARBA" id="ARBA00022679"/>
    </source>
</evidence>
<dbReference type="InterPro" id="IPR041577">
    <property type="entry name" value="RT_RNaseH_2"/>
</dbReference>
<gene>
    <name evidence="18" type="ORF">LAZ67_9000575</name>
</gene>
<dbReference type="Pfam" id="PF17917">
    <property type="entry name" value="RT_RNaseH"/>
    <property type="match status" value="2"/>
</dbReference>
<evidence type="ECO:0000256" key="6">
    <source>
        <dbReference type="ARBA" id="ARBA00022759"/>
    </source>
</evidence>
<feature type="non-terminal residue" evidence="18">
    <location>
        <position position="1"/>
    </location>
</feature>
<evidence type="ECO:0000259" key="16">
    <source>
        <dbReference type="PROSITE" id="PS50994"/>
    </source>
</evidence>
<keyword evidence="6" id="KW-0255">Endonuclease</keyword>
<keyword evidence="12" id="KW-0175">Coiled coil</keyword>
<dbReference type="InterPro" id="IPR001584">
    <property type="entry name" value="Integrase_cat-core"/>
</dbReference>
<keyword evidence="11" id="KW-0479">Metal-binding</keyword>
<keyword evidence="11" id="KW-0863">Zinc-finger</keyword>
<dbReference type="Gene3D" id="2.40.70.10">
    <property type="entry name" value="Acid Proteases"/>
    <property type="match status" value="2"/>
</dbReference>
<dbReference type="InterPro" id="IPR041588">
    <property type="entry name" value="Integrase_H2C2"/>
</dbReference>
<reference evidence="18 19" key="1">
    <citation type="submission" date="2022-01" db="EMBL/GenBank/DDBJ databases">
        <title>A chromosomal length assembly of Cordylochernes scorpioides.</title>
        <authorList>
            <person name="Zeh D."/>
            <person name="Zeh J."/>
        </authorList>
    </citation>
    <scope>NUCLEOTIDE SEQUENCE [LARGE SCALE GENOMIC DNA]</scope>
    <source>
        <strain evidence="18">IN4F17</strain>
        <tissue evidence="18">Whole Body</tissue>
    </source>
</reference>
<keyword evidence="10" id="KW-0511">Multifunctional enzyme</keyword>
<dbReference type="EMBL" id="CP092871">
    <property type="protein sequence ID" value="UYV71824.1"/>
    <property type="molecule type" value="Genomic_DNA"/>
</dbReference>
<dbReference type="Gene3D" id="3.30.70.270">
    <property type="match status" value="6"/>
</dbReference>
<evidence type="ECO:0000256" key="13">
    <source>
        <dbReference type="SAM" id="MobiDB-lite"/>
    </source>
</evidence>
<evidence type="ECO:0000256" key="5">
    <source>
        <dbReference type="ARBA" id="ARBA00022722"/>
    </source>
</evidence>
<feature type="domain" description="CCHC-type" evidence="14">
    <location>
        <begin position="2513"/>
        <end position="2527"/>
    </location>
</feature>
<dbReference type="SUPFAM" id="SSF46689">
    <property type="entry name" value="Homeodomain-like"/>
    <property type="match status" value="1"/>
</dbReference>
<evidence type="ECO:0000256" key="1">
    <source>
        <dbReference type="ARBA" id="ARBA00004123"/>
    </source>
</evidence>
<dbReference type="InterPro" id="IPR000477">
    <property type="entry name" value="RT_dom"/>
</dbReference>
<dbReference type="Pfam" id="PF17921">
    <property type="entry name" value="Integrase_H2C2"/>
    <property type="match status" value="2"/>
</dbReference>
<evidence type="ECO:0000259" key="14">
    <source>
        <dbReference type="PROSITE" id="PS50158"/>
    </source>
</evidence>
<comment type="subcellular location">
    <subcellularLocation>
        <location evidence="1">Nucleus</location>
    </subcellularLocation>
</comment>
<dbReference type="PROSITE" id="PS50994">
    <property type="entry name" value="INTEGRASE"/>
    <property type="match status" value="2"/>
</dbReference>
<feature type="region of interest" description="Disordered" evidence="13">
    <location>
        <begin position="3385"/>
        <end position="3429"/>
    </location>
</feature>
<dbReference type="Gene3D" id="3.30.420.10">
    <property type="entry name" value="Ribonuclease H-like superfamily/Ribonuclease H"/>
    <property type="match status" value="3"/>
</dbReference>
<feature type="domain" description="Integrase catalytic" evidence="16">
    <location>
        <begin position="830"/>
        <end position="987"/>
    </location>
</feature>
<feature type="region of interest" description="Disordered" evidence="13">
    <location>
        <begin position="2345"/>
        <end position="2370"/>
    </location>
</feature>
<dbReference type="InterPro" id="IPR021109">
    <property type="entry name" value="Peptidase_aspartic_dom_sf"/>
</dbReference>
<proteinExistence type="predicted"/>
<dbReference type="Pfam" id="PF03184">
    <property type="entry name" value="DDE_1"/>
    <property type="match status" value="1"/>
</dbReference>
<dbReference type="PANTHER" id="PTHR37984:SF5">
    <property type="entry name" value="PROTEIN NYNRIN-LIKE"/>
    <property type="match status" value="1"/>
</dbReference>
<evidence type="ECO:0000256" key="7">
    <source>
        <dbReference type="ARBA" id="ARBA00022801"/>
    </source>
</evidence>
<feature type="domain" description="Reverse transcriptase" evidence="15">
    <location>
        <begin position="1783"/>
        <end position="1961"/>
    </location>
</feature>
<evidence type="ECO:0000259" key="17">
    <source>
        <dbReference type="PROSITE" id="PS51253"/>
    </source>
</evidence>
<dbReference type="PROSITE" id="PS50158">
    <property type="entry name" value="ZF_CCHC"/>
    <property type="match status" value="2"/>
</dbReference>
<evidence type="ECO:0000256" key="12">
    <source>
        <dbReference type="SAM" id="Coils"/>
    </source>
</evidence>
<feature type="compositionally biased region" description="Basic and acidic residues" evidence="13">
    <location>
        <begin position="999"/>
        <end position="1025"/>
    </location>
</feature>
<feature type="domain" description="Integrase catalytic" evidence="16">
    <location>
        <begin position="3155"/>
        <end position="3305"/>
    </location>
</feature>
<feature type="region of interest" description="Disordered" evidence="13">
    <location>
        <begin position="954"/>
        <end position="1040"/>
    </location>
</feature>
<keyword evidence="3" id="KW-0808">Transferase</keyword>
<dbReference type="Pfam" id="PF00078">
    <property type="entry name" value="RVT_1"/>
    <property type="match status" value="2"/>
</dbReference>
<dbReference type="InterPro" id="IPR036397">
    <property type="entry name" value="RNaseH_sf"/>
</dbReference>
<dbReference type="InterPro" id="IPR043502">
    <property type="entry name" value="DNA/RNA_pol_sf"/>
</dbReference>
<protein>
    <recommendedName>
        <fullName evidence="2">RNA-directed DNA polymerase</fullName>
        <ecNumber evidence="2">2.7.7.49</ecNumber>
    </recommendedName>
</protein>
<feature type="compositionally biased region" description="Basic and acidic residues" evidence="13">
    <location>
        <begin position="2403"/>
        <end position="2425"/>
    </location>
</feature>
<evidence type="ECO:0000256" key="8">
    <source>
        <dbReference type="ARBA" id="ARBA00022918"/>
    </source>
</evidence>
<evidence type="ECO:0000256" key="4">
    <source>
        <dbReference type="ARBA" id="ARBA00022695"/>
    </source>
</evidence>
<feature type="domain" description="CCHC-type" evidence="14">
    <location>
        <begin position="1552"/>
        <end position="1565"/>
    </location>
</feature>
<dbReference type="InterPro" id="IPR043128">
    <property type="entry name" value="Rev_trsase/Diguanyl_cyclase"/>
</dbReference>
<dbReference type="Pfam" id="PF03221">
    <property type="entry name" value="HTH_Tnp_Tc5"/>
    <property type="match status" value="1"/>
</dbReference>
<dbReference type="Gene3D" id="3.10.10.10">
    <property type="entry name" value="HIV Type 1 Reverse Transcriptase, subunit A, domain 1"/>
    <property type="match status" value="3"/>
</dbReference>
<evidence type="ECO:0000313" key="18">
    <source>
        <dbReference type="EMBL" id="UYV71824.1"/>
    </source>
</evidence>
<dbReference type="InterPro" id="IPR001878">
    <property type="entry name" value="Znf_CCHC"/>
</dbReference>
<keyword evidence="8" id="KW-0695">RNA-directed DNA polymerase</keyword>
<dbReference type="PANTHER" id="PTHR37984">
    <property type="entry name" value="PROTEIN CBG26694"/>
    <property type="match status" value="1"/>
</dbReference>
<feature type="coiled-coil region" evidence="12">
    <location>
        <begin position="422"/>
        <end position="456"/>
    </location>
</feature>
<dbReference type="SUPFAM" id="SSF56672">
    <property type="entry name" value="DNA/RNA polymerases"/>
    <property type="match status" value="3"/>
</dbReference>
<evidence type="ECO:0000256" key="11">
    <source>
        <dbReference type="PROSITE-ProRule" id="PRU00047"/>
    </source>
</evidence>
<keyword evidence="7" id="KW-0378">Hydrolase</keyword>
<feature type="domain" description="Reverse transcriptase" evidence="15">
    <location>
        <begin position="288"/>
        <end position="465"/>
    </location>
</feature>
<keyword evidence="5" id="KW-0540">Nuclease</keyword>